<feature type="region of interest" description="Disordered" evidence="1">
    <location>
        <begin position="134"/>
        <end position="156"/>
    </location>
</feature>
<reference evidence="2 3" key="1">
    <citation type="submission" date="2024-02" db="EMBL/GenBank/DDBJ databases">
        <title>A draft genome for the cacao thread blight pathogen Marasmius crinis-equi.</title>
        <authorList>
            <person name="Cohen S.P."/>
            <person name="Baruah I.K."/>
            <person name="Amoako-Attah I."/>
            <person name="Bukari Y."/>
            <person name="Meinhardt L.W."/>
            <person name="Bailey B.A."/>
        </authorList>
    </citation>
    <scope>NUCLEOTIDE SEQUENCE [LARGE SCALE GENOMIC DNA]</scope>
    <source>
        <strain evidence="2 3">GH-76</strain>
    </source>
</reference>
<organism evidence="2 3">
    <name type="scientific">Marasmius crinis-equi</name>
    <dbReference type="NCBI Taxonomy" id="585013"/>
    <lineage>
        <taxon>Eukaryota</taxon>
        <taxon>Fungi</taxon>
        <taxon>Dikarya</taxon>
        <taxon>Basidiomycota</taxon>
        <taxon>Agaricomycotina</taxon>
        <taxon>Agaricomycetes</taxon>
        <taxon>Agaricomycetidae</taxon>
        <taxon>Agaricales</taxon>
        <taxon>Marasmiineae</taxon>
        <taxon>Marasmiaceae</taxon>
        <taxon>Marasmius</taxon>
    </lineage>
</organism>
<evidence type="ECO:0000256" key="1">
    <source>
        <dbReference type="SAM" id="MobiDB-lite"/>
    </source>
</evidence>
<evidence type="ECO:0000313" key="2">
    <source>
        <dbReference type="EMBL" id="KAL0562968.1"/>
    </source>
</evidence>
<evidence type="ECO:0000313" key="3">
    <source>
        <dbReference type="Proteomes" id="UP001465976"/>
    </source>
</evidence>
<sequence>MEQSPDFEWTSVGFINPSPHIEECARTQRLPDILPFIGNSRGNQLPPSTPQLAERLITKAHSDGNLKHLVRLRDAMGLAQVLTTLKPHLRVNSLELPGSFETLLVANPHPLWAAFTRFTRYESTVRPSDSIANWLEGESPSKVPSVRTPGNRSTDE</sequence>
<proteinExistence type="predicted"/>
<protein>
    <submittedName>
        <fullName evidence="2">Uncharacterized protein</fullName>
    </submittedName>
</protein>
<comment type="caution">
    <text evidence="2">The sequence shown here is derived from an EMBL/GenBank/DDBJ whole genome shotgun (WGS) entry which is preliminary data.</text>
</comment>
<feature type="non-terminal residue" evidence="2">
    <location>
        <position position="156"/>
    </location>
</feature>
<dbReference type="EMBL" id="JBAHYK010004143">
    <property type="protein sequence ID" value="KAL0562968.1"/>
    <property type="molecule type" value="Genomic_DNA"/>
</dbReference>
<accession>A0ABR3EJD6</accession>
<name>A0ABR3EJD6_9AGAR</name>
<gene>
    <name evidence="2" type="ORF">V5O48_019110</name>
</gene>
<dbReference type="Proteomes" id="UP001465976">
    <property type="component" value="Unassembled WGS sequence"/>
</dbReference>
<keyword evidence="3" id="KW-1185">Reference proteome</keyword>